<feature type="coiled-coil region" evidence="1">
    <location>
        <begin position="309"/>
        <end position="339"/>
    </location>
</feature>
<keyword evidence="1" id="KW-0175">Coiled coil</keyword>
<feature type="compositionally biased region" description="Basic and acidic residues" evidence="2">
    <location>
        <begin position="494"/>
        <end position="513"/>
    </location>
</feature>
<feature type="compositionally biased region" description="Basic and acidic residues" evidence="2">
    <location>
        <begin position="78"/>
        <end position="92"/>
    </location>
</feature>
<feature type="compositionally biased region" description="Polar residues" evidence="2">
    <location>
        <begin position="455"/>
        <end position="464"/>
    </location>
</feature>
<feature type="region of interest" description="Disordered" evidence="2">
    <location>
        <begin position="389"/>
        <end position="414"/>
    </location>
</feature>
<gene>
    <name evidence="3" type="ORF">PEVE_00016541</name>
</gene>
<reference evidence="3 4" key="1">
    <citation type="submission" date="2022-05" db="EMBL/GenBank/DDBJ databases">
        <authorList>
            <consortium name="Genoscope - CEA"/>
            <person name="William W."/>
        </authorList>
    </citation>
    <scope>NUCLEOTIDE SEQUENCE [LARGE SCALE GENOMIC DNA]</scope>
</reference>
<dbReference type="EMBL" id="CALNXI010000023">
    <property type="protein sequence ID" value="CAH3015396.1"/>
    <property type="molecule type" value="Genomic_DNA"/>
</dbReference>
<proteinExistence type="predicted"/>
<dbReference type="Proteomes" id="UP001159427">
    <property type="component" value="Unassembled WGS sequence"/>
</dbReference>
<protein>
    <submittedName>
        <fullName evidence="3">Uncharacterized protein</fullName>
    </submittedName>
</protein>
<feature type="compositionally biased region" description="Basic and acidic residues" evidence="2">
    <location>
        <begin position="427"/>
        <end position="454"/>
    </location>
</feature>
<name>A0ABN8LK85_9CNID</name>
<comment type="caution">
    <text evidence="3">The sequence shown here is derived from an EMBL/GenBank/DDBJ whole genome shotgun (WGS) entry which is preliminary data.</text>
</comment>
<feature type="compositionally biased region" description="Polar residues" evidence="2">
    <location>
        <begin position="97"/>
        <end position="128"/>
    </location>
</feature>
<sequence>MPGAITETKSTPWTVAEQFVEERIKLKQGNSRVALALRNAKIHRPSLYLSAKKSFDRALGRDEINRTADKKVPKKKTNSRDYKTERSPQTERKSRRNTPSCRSGTVTETSGSRLESAKLPNSSSSMSEETPDAMLENPLGESVHSSKTDRSDNAVTLKTVNVKPWENDFVKTPSNAEPISGDIEREKRMDRNISRLIELLHECNERRNDDIKHYSATVQQNNQKLLKPGRIVYPDGTFPRPDNLDNGFLSGVLRISSKTPPNPRCFHRLPPVLQQTMNNSFSSLNKNTLSYRLPALKNDCHVCSECRQLDEKMLRNANSETESEQLKRLKRKLKLKERAYVEQDLGVIYEKPPALRVVENDVPCLGLEKQTGTKLGEYLSLPKLYLSHHSTNATSPQKSRKTKPKTIDSVRTVDSWSEKKHHCYKLAKTEHVNNTDPSKDKKSAKAMKSKESKSGNKCKSSNADQPRVLLTPLRGFTPHWSDFSESPDPMLWRENVETTKQGIDHGQRDAEKE</sequence>
<keyword evidence="4" id="KW-1185">Reference proteome</keyword>
<feature type="region of interest" description="Disordered" evidence="2">
    <location>
        <begin position="66"/>
        <end position="154"/>
    </location>
</feature>
<accession>A0ABN8LK85</accession>
<evidence type="ECO:0000256" key="1">
    <source>
        <dbReference type="SAM" id="Coils"/>
    </source>
</evidence>
<evidence type="ECO:0000256" key="2">
    <source>
        <dbReference type="SAM" id="MobiDB-lite"/>
    </source>
</evidence>
<organism evidence="3 4">
    <name type="scientific">Porites evermanni</name>
    <dbReference type="NCBI Taxonomy" id="104178"/>
    <lineage>
        <taxon>Eukaryota</taxon>
        <taxon>Metazoa</taxon>
        <taxon>Cnidaria</taxon>
        <taxon>Anthozoa</taxon>
        <taxon>Hexacorallia</taxon>
        <taxon>Scleractinia</taxon>
        <taxon>Fungiina</taxon>
        <taxon>Poritidae</taxon>
        <taxon>Porites</taxon>
    </lineage>
</organism>
<evidence type="ECO:0000313" key="4">
    <source>
        <dbReference type="Proteomes" id="UP001159427"/>
    </source>
</evidence>
<feature type="region of interest" description="Disordered" evidence="2">
    <location>
        <begin position="427"/>
        <end position="513"/>
    </location>
</feature>
<evidence type="ECO:0000313" key="3">
    <source>
        <dbReference type="EMBL" id="CAH3015396.1"/>
    </source>
</evidence>